<dbReference type="GO" id="GO:0004386">
    <property type="term" value="F:helicase activity"/>
    <property type="evidence" value="ECO:0007669"/>
    <property type="project" value="UniProtKB-KW"/>
</dbReference>
<evidence type="ECO:0000256" key="4">
    <source>
        <dbReference type="ARBA" id="ARBA00022840"/>
    </source>
</evidence>
<dbReference type="CDD" id="cd18793">
    <property type="entry name" value="SF2_C_SNF"/>
    <property type="match status" value="1"/>
</dbReference>
<dbReference type="EMBL" id="LAZR01000002">
    <property type="protein sequence ID" value="KKO11895.1"/>
    <property type="molecule type" value="Genomic_DNA"/>
</dbReference>
<dbReference type="Gene3D" id="6.10.140.1500">
    <property type="match status" value="1"/>
</dbReference>
<dbReference type="Pfam" id="PF00176">
    <property type="entry name" value="SNF2-rel_dom"/>
    <property type="match status" value="1"/>
</dbReference>
<dbReference type="InterPro" id="IPR023949">
    <property type="entry name" value="Helicase_RapA"/>
</dbReference>
<dbReference type="InterPro" id="IPR038718">
    <property type="entry name" value="SNF2-like_sf"/>
</dbReference>
<keyword evidence="3" id="KW-0347">Helicase</keyword>
<protein>
    <recommendedName>
        <fullName evidence="13">Helicase ATP-binding domain-containing protein</fullName>
    </recommendedName>
</protein>
<evidence type="ECO:0000256" key="6">
    <source>
        <dbReference type="ARBA" id="ARBA00023125"/>
    </source>
</evidence>
<evidence type="ECO:0000256" key="1">
    <source>
        <dbReference type="ARBA" id="ARBA00022741"/>
    </source>
</evidence>
<dbReference type="Gene3D" id="3.30.360.80">
    <property type="match status" value="1"/>
</dbReference>
<dbReference type="SMART" id="SM00490">
    <property type="entry name" value="HELICc"/>
    <property type="match status" value="1"/>
</dbReference>
<evidence type="ECO:0000259" key="11">
    <source>
        <dbReference type="PROSITE" id="PS51194"/>
    </source>
</evidence>
<dbReference type="Pfam" id="PF00271">
    <property type="entry name" value="Helicase_C"/>
    <property type="match status" value="1"/>
</dbReference>
<dbReference type="InterPro" id="IPR057342">
    <property type="entry name" value="DEXDc_RapA"/>
</dbReference>
<sequence length="936" mass="104321">MSQSNKLKEFARGQRWISDTEPDLGLGMVTETDHRTVTLDFSAVDESRRYARDAAPLTRLVLNAGDPLQLGEVKVEITGVDSTAAGTINYQIRMPEGDIKPLPEALLPDNLSMNRPLDRLMSGQFDPAHWFRLKQQSLALLGQAEASGLMGLSSARAELIPHQLYIADEVARRYAPRVMLADEVGLGKTIEAGLILQQQLVSGLCQRVLIIVPDPLLHQWLVEMLRRFNLHFTVLDAERCEALTDSGESDPFSSTQLALCPISLFTGKPERIGQAENAGWDLTIVDEAHHVELGAEQDSDPAYLALSRLAAASKGLLLLTATPEQLGHKNHFALLRLLDPARFNDYDSFVSEQQHYQAVASKISNLDKDSAKVRELLDQHGTGRILFRNTRRGLSGFPKRKLNAWPVSTQAAAGANQTTAGAIQTAAGASQTAADAADSNDGGLEADPRVQWLVQWLHENHDGKVLLICAHDALAIALEKHLRLRVGIRSSVFHRHMSLLERDRAAAYFASEDDAAARILVCSEIGSEGRNFQFCRHLVLFDLPINPDLLEQRIGRLDRIGQQHDIEIHVPYVQGSRQHVLFRWYHEALNAFEQVSRAAYRLYQSLQPQLQAHLDAAEPDSKAFNDFLADAAQQNEKLQQELEQGRDQLLELNSFNAERAQTLVDSIRQFEQDNSPADWLLKVLDSYSVFYEQNSDDSVSIIPGEDMLLPVFPGLPDEGFEACFQRSQALSREDRVFLSWQHPMITGAMDLVVDSHQGKAAASVYIEDRGWPAPRSPLILQCLYRVKVSAPAHLQLAKYLPATSLTMTVGLNNRDEAGPVKLPQTFADALRYPNKAATREFMQEHQKTLQSLLTHANLQAAKQCQAAIDQASKRMLATQTSEIKRLLALKQNNPNIRQEEIDYLKEQTMALHQCLGKAEAELVAVHLILNPKQETP</sequence>
<dbReference type="PROSITE" id="PS51194">
    <property type="entry name" value="HELICASE_CTER"/>
    <property type="match status" value="1"/>
</dbReference>
<dbReference type="InterPro" id="IPR022737">
    <property type="entry name" value="RapA_C"/>
</dbReference>
<feature type="domain" description="Helicase C-terminal" evidence="11">
    <location>
        <begin position="449"/>
        <end position="614"/>
    </location>
</feature>
<dbReference type="PROSITE" id="PS51192">
    <property type="entry name" value="HELICASE_ATP_BIND_1"/>
    <property type="match status" value="1"/>
</dbReference>
<reference evidence="12" key="1">
    <citation type="journal article" date="2015" name="Nature">
        <title>Complex archaea that bridge the gap between prokaryotes and eukaryotes.</title>
        <authorList>
            <person name="Spang A."/>
            <person name="Saw J.H."/>
            <person name="Jorgensen S.L."/>
            <person name="Zaremba-Niedzwiedzka K."/>
            <person name="Martijn J."/>
            <person name="Lind A.E."/>
            <person name="van Eijk R."/>
            <person name="Schleper C."/>
            <person name="Guy L."/>
            <person name="Ettema T.J."/>
        </authorList>
    </citation>
    <scope>NUCLEOTIDE SEQUENCE</scope>
</reference>
<dbReference type="HAMAP" id="MF_01821">
    <property type="entry name" value="Helicase_RapA"/>
    <property type="match status" value="1"/>
</dbReference>
<keyword evidence="6" id="KW-0238">DNA-binding</keyword>
<evidence type="ECO:0000256" key="5">
    <source>
        <dbReference type="ARBA" id="ARBA00023015"/>
    </source>
</evidence>
<dbReference type="PANTHER" id="PTHR45766:SF6">
    <property type="entry name" value="SWI_SNF-RELATED MATRIX-ASSOCIATED ACTIN-DEPENDENT REGULATOR OF CHROMATIN SUBFAMILY A-LIKE PROTEIN 1"/>
    <property type="match status" value="1"/>
</dbReference>
<evidence type="ECO:0000313" key="12">
    <source>
        <dbReference type="EMBL" id="KKO11895.1"/>
    </source>
</evidence>
<dbReference type="InterPro" id="IPR001650">
    <property type="entry name" value="Helicase_C-like"/>
</dbReference>
<evidence type="ECO:0000256" key="3">
    <source>
        <dbReference type="ARBA" id="ARBA00022806"/>
    </source>
</evidence>
<dbReference type="GO" id="GO:0006355">
    <property type="term" value="P:regulation of DNA-templated transcription"/>
    <property type="evidence" value="ECO:0007669"/>
    <property type="project" value="InterPro"/>
</dbReference>
<keyword evidence="5" id="KW-0805">Transcription regulation</keyword>
<accession>A0A0F9W6E6</accession>
<dbReference type="InterPro" id="IPR027417">
    <property type="entry name" value="P-loop_NTPase"/>
</dbReference>
<dbReference type="GO" id="GO:0003677">
    <property type="term" value="F:DNA binding"/>
    <property type="evidence" value="ECO:0007669"/>
    <property type="project" value="UniProtKB-KW"/>
</dbReference>
<dbReference type="NCBIfam" id="NF003426">
    <property type="entry name" value="PRK04914.1"/>
    <property type="match status" value="1"/>
</dbReference>
<dbReference type="InterPro" id="IPR040765">
    <property type="entry name" value="Tudor_1_RapA"/>
</dbReference>
<dbReference type="Gene3D" id="6.10.140.2230">
    <property type="match status" value="1"/>
</dbReference>
<dbReference type="Pfam" id="PF12137">
    <property type="entry name" value="RapA_C"/>
    <property type="match status" value="1"/>
</dbReference>
<dbReference type="Gene3D" id="3.40.50.300">
    <property type="entry name" value="P-loop containing nucleotide triphosphate hydrolases"/>
    <property type="match status" value="1"/>
</dbReference>
<dbReference type="SMART" id="SM00487">
    <property type="entry name" value="DEXDc"/>
    <property type="match status" value="1"/>
</dbReference>
<dbReference type="InterPro" id="IPR049730">
    <property type="entry name" value="SNF2/RAD54-like_C"/>
</dbReference>
<keyword evidence="2" id="KW-0378">Hydrolase</keyword>
<dbReference type="Pfam" id="PF18339">
    <property type="entry name" value="Tudor_1_RapA"/>
    <property type="match status" value="1"/>
</dbReference>
<dbReference type="CDD" id="cd18011">
    <property type="entry name" value="DEXDc_RapA"/>
    <property type="match status" value="1"/>
</dbReference>
<dbReference type="SUPFAM" id="SSF52540">
    <property type="entry name" value="P-loop containing nucleoside triphosphate hydrolases"/>
    <property type="match status" value="2"/>
</dbReference>
<evidence type="ECO:0000259" key="10">
    <source>
        <dbReference type="PROSITE" id="PS51192"/>
    </source>
</evidence>
<evidence type="ECO:0008006" key="13">
    <source>
        <dbReference type="Google" id="ProtNLM"/>
    </source>
</evidence>
<dbReference type="Gene3D" id="3.40.50.10810">
    <property type="entry name" value="Tandem AAA-ATPase domain"/>
    <property type="match status" value="1"/>
</dbReference>
<dbReference type="PANTHER" id="PTHR45766">
    <property type="entry name" value="DNA ANNEALING HELICASE AND ENDONUCLEASE ZRANB3 FAMILY MEMBER"/>
    <property type="match status" value="1"/>
</dbReference>
<organism evidence="12">
    <name type="scientific">marine sediment metagenome</name>
    <dbReference type="NCBI Taxonomy" id="412755"/>
    <lineage>
        <taxon>unclassified sequences</taxon>
        <taxon>metagenomes</taxon>
        <taxon>ecological metagenomes</taxon>
    </lineage>
</organism>
<dbReference type="GO" id="GO:0016817">
    <property type="term" value="F:hydrolase activity, acting on acid anhydrides"/>
    <property type="evidence" value="ECO:0007669"/>
    <property type="project" value="InterPro"/>
</dbReference>
<keyword evidence="8" id="KW-0804">Transcription</keyword>
<dbReference type="InterPro" id="IPR000330">
    <property type="entry name" value="SNF2_N"/>
</dbReference>
<evidence type="ECO:0000256" key="2">
    <source>
        <dbReference type="ARBA" id="ARBA00022801"/>
    </source>
</evidence>
<feature type="coiled-coil region" evidence="9">
    <location>
        <begin position="628"/>
        <end position="655"/>
    </location>
</feature>
<dbReference type="GO" id="GO:0005524">
    <property type="term" value="F:ATP binding"/>
    <property type="evidence" value="ECO:0007669"/>
    <property type="project" value="UniProtKB-KW"/>
</dbReference>
<comment type="caution">
    <text evidence="12">The sequence shown here is derived from an EMBL/GenBank/DDBJ whole genome shotgun (WGS) entry which is preliminary data.</text>
</comment>
<keyword evidence="9" id="KW-0175">Coiled coil</keyword>
<keyword evidence="1" id="KW-0547">Nucleotide-binding</keyword>
<dbReference type="AlphaFoldDB" id="A0A0F9W6E6"/>
<dbReference type="InterPro" id="IPR014001">
    <property type="entry name" value="Helicase_ATP-bd"/>
</dbReference>
<keyword evidence="4" id="KW-0067">ATP-binding</keyword>
<evidence type="ECO:0000256" key="8">
    <source>
        <dbReference type="ARBA" id="ARBA00023163"/>
    </source>
</evidence>
<evidence type="ECO:0000256" key="7">
    <source>
        <dbReference type="ARBA" id="ARBA00023159"/>
    </source>
</evidence>
<dbReference type="Gene3D" id="2.30.30.140">
    <property type="match status" value="1"/>
</dbReference>
<proteinExistence type="inferred from homology"/>
<keyword evidence="7" id="KW-0010">Activator</keyword>
<gene>
    <name evidence="12" type="ORF">LCGC14_0013990</name>
</gene>
<feature type="domain" description="Helicase ATP-binding" evidence="10">
    <location>
        <begin position="169"/>
        <end position="341"/>
    </location>
</feature>
<name>A0A0F9W6E6_9ZZZZ</name>
<evidence type="ECO:0000256" key="9">
    <source>
        <dbReference type="SAM" id="Coils"/>
    </source>
</evidence>